<dbReference type="InterPro" id="IPR050682">
    <property type="entry name" value="ModA/WtpA"/>
</dbReference>
<evidence type="ECO:0000256" key="2">
    <source>
        <dbReference type="ARBA" id="ARBA00022505"/>
    </source>
</evidence>
<evidence type="ECO:0000256" key="5">
    <source>
        <dbReference type="ARBA" id="ARBA00062515"/>
    </source>
</evidence>
<dbReference type="PIRSF" id="PIRSF004846">
    <property type="entry name" value="ModA"/>
    <property type="match status" value="1"/>
</dbReference>
<dbReference type="OrthoDB" id="9785015at2"/>
<feature type="binding site" evidence="6">
    <location>
        <position position="138"/>
    </location>
    <ligand>
        <name>molybdate</name>
        <dbReference type="ChEBI" id="CHEBI:36264"/>
    </ligand>
</feature>
<dbReference type="AlphaFoldDB" id="A0A250K454"/>
<evidence type="ECO:0000256" key="7">
    <source>
        <dbReference type="SAM" id="SignalP"/>
    </source>
</evidence>
<dbReference type="Pfam" id="PF13531">
    <property type="entry name" value="SBP_bac_11"/>
    <property type="match status" value="1"/>
</dbReference>
<evidence type="ECO:0000256" key="6">
    <source>
        <dbReference type="PIRSR" id="PIRSR004846-1"/>
    </source>
</evidence>
<dbReference type="PANTHER" id="PTHR30632:SF0">
    <property type="entry name" value="SULFATE-BINDING PROTEIN"/>
    <property type="match status" value="1"/>
</dbReference>
<keyword evidence="3 6" id="KW-0479">Metal-binding</keyword>
<dbReference type="Gene3D" id="3.40.190.10">
    <property type="entry name" value="Periplasmic binding protein-like II"/>
    <property type="match status" value="2"/>
</dbReference>
<sequence>MRHLSLLCAVFVLLAGSSAWAEKVLVFAAVSTTDALQALAPAFTRATGHTVEFALGASSVLARQAVAGAPADVFLSADVAQMDVVEKAGLVAPSTRVDLLSNRLVVVVPVDAKTAPSSAEGLRGVKRLSLADPEAVPAGVYAKAWLVKAGLWETLTPKVVPALDVRAALAAVETGRVDAGVVYSTDAAHSRRARIAFQVPEQDVPRIVYPAAVLTKGGALAGGRAFVRFLQTDAARKVFARHGFGVPGARVP</sequence>
<dbReference type="PANTHER" id="PTHR30632">
    <property type="entry name" value="MOLYBDATE-BINDING PERIPLASMIC PROTEIN"/>
    <property type="match status" value="1"/>
</dbReference>
<dbReference type="Proteomes" id="UP000217343">
    <property type="component" value="Chromosome"/>
</dbReference>
<feature type="signal peptide" evidence="7">
    <location>
        <begin position="1"/>
        <end position="21"/>
    </location>
</feature>
<evidence type="ECO:0000256" key="1">
    <source>
        <dbReference type="ARBA" id="ARBA00009175"/>
    </source>
</evidence>
<dbReference type="NCBIfam" id="TIGR01256">
    <property type="entry name" value="modA"/>
    <property type="match status" value="1"/>
</dbReference>
<dbReference type="FunFam" id="3.40.190.10:FF:000035">
    <property type="entry name" value="Molybdate ABC transporter substrate-binding protein"/>
    <property type="match status" value="1"/>
</dbReference>
<evidence type="ECO:0000256" key="3">
    <source>
        <dbReference type="ARBA" id="ARBA00022723"/>
    </source>
</evidence>
<accession>A0A250K454</accession>
<evidence type="ECO:0000313" key="9">
    <source>
        <dbReference type="Proteomes" id="UP000217343"/>
    </source>
</evidence>
<evidence type="ECO:0000313" key="8">
    <source>
        <dbReference type="EMBL" id="ATB50680.1"/>
    </source>
</evidence>
<keyword evidence="4 7" id="KW-0732">Signal</keyword>
<gene>
    <name evidence="8" type="ORF">MYMAC_006336</name>
</gene>
<name>A0A250K454_9BACT</name>
<organism evidence="8 9">
    <name type="scientific">Corallococcus macrosporus DSM 14697</name>
    <dbReference type="NCBI Taxonomy" id="1189310"/>
    <lineage>
        <taxon>Bacteria</taxon>
        <taxon>Pseudomonadati</taxon>
        <taxon>Myxococcota</taxon>
        <taxon>Myxococcia</taxon>
        <taxon>Myxococcales</taxon>
        <taxon>Cystobacterineae</taxon>
        <taxon>Myxococcaceae</taxon>
        <taxon>Corallococcus</taxon>
    </lineage>
</organism>
<comment type="similarity">
    <text evidence="1">Belongs to the bacterial solute-binding protein ModA family.</text>
</comment>
<dbReference type="InterPro" id="IPR005950">
    <property type="entry name" value="ModA"/>
</dbReference>
<feature type="binding site" evidence="6">
    <location>
        <position position="183"/>
    </location>
    <ligand>
        <name>molybdate</name>
        <dbReference type="ChEBI" id="CHEBI:36264"/>
    </ligand>
</feature>
<dbReference type="GO" id="GO:0030973">
    <property type="term" value="F:molybdate ion binding"/>
    <property type="evidence" value="ECO:0007669"/>
    <property type="project" value="UniProtKB-ARBA"/>
</dbReference>
<dbReference type="GO" id="GO:0015689">
    <property type="term" value="P:molybdate ion transport"/>
    <property type="evidence" value="ECO:0007669"/>
    <property type="project" value="InterPro"/>
</dbReference>
<dbReference type="EMBL" id="CP022203">
    <property type="protein sequence ID" value="ATB50680.1"/>
    <property type="molecule type" value="Genomic_DNA"/>
</dbReference>
<keyword evidence="9" id="KW-1185">Reference proteome</keyword>
<comment type="subunit">
    <text evidence="5">The complex is composed of two ATP-binding proteins (ModC), two transmembrane proteins (ModB) and a solute-binding protein (ModA).</text>
</comment>
<feature type="binding site" evidence="6">
    <location>
        <position position="58"/>
    </location>
    <ligand>
        <name>molybdate</name>
        <dbReference type="ChEBI" id="CHEBI:36264"/>
    </ligand>
</feature>
<feature type="binding site" evidence="6">
    <location>
        <position position="31"/>
    </location>
    <ligand>
        <name>molybdate</name>
        <dbReference type="ChEBI" id="CHEBI:36264"/>
    </ligand>
</feature>
<dbReference type="KEGG" id="mmas:MYMAC_006336"/>
<reference evidence="8 9" key="1">
    <citation type="submission" date="2017-06" db="EMBL/GenBank/DDBJ databases">
        <title>Sequencing and comparative analysis of myxobacterial genomes.</title>
        <authorList>
            <person name="Rupp O."/>
            <person name="Goesmann A."/>
            <person name="Sogaard-Andersen L."/>
        </authorList>
    </citation>
    <scope>NUCLEOTIDE SEQUENCE [LARGE SCALE GENOMIC DNA]</scope>
    <source>
        <strain evidence="8 9">DSM 14697</strain>
    </source>
</reference>
<feature type="chain" id="PRO_5012964933" evidence="7">
    <location>
        <begin position="22"/>
        <end position="252"/>
    </location>
</feature>
<dbReference type="GO" id="GO:0046872">
    <property type="term" value="F:metal ion binding"/>
    <property type="evidence" value="ECO:0007669"/>
    <property type="project" value="UniProtKB-KW"/>
</dbReference>
<dbReference type="SUPFAM" id="SSF53850">
    <property type="entry name" value="Periplasmic binding protein-like II"/>
    <property type="match status" value="1"/>
</dbReference>
<dbReference type="RefSeq" id="WP_095960804.1">
    <property type="nucleotide sequence ID" value="NZ_CP022203.1"/>
</dbReference>
<dbReference type="GO" id="GO:1901359">
    <property type="term" value="F:tungstate binding"/>
    <property type="evidence" value="ECO:0007669"/>
    <property type="project" value="UniProtKB-ARBA"/>
</dbReference>
<proteinExistence type="inferred from homology"/>
<evidence type="ECO:0000256" key="4">
    <source>
        <dbReference type="ARBA" id="ARBA00022729"/>
    </source>
</evidence>
<feature type="binding site" evidence="6">
    <location>
        <position position="165"/>
    </location>
    <ligand>
        <name>molybdate</name>
        <dbReference type="ChEBI" id="CHEBI:36264"/>
    </ligand>
</feature>
<keyword evidence="2 6" id="KW-0500">Molybdenum</keyword>
<protein>
    <submittedName>
        <fullName evidence="8">Molybdenum ABC transporter substrate-binding protein</fullName>
    </submittedName>
</protein>